<dbReference type="CDD" id="cd00475">
    <property type="entry name" value="Cis_IPPS"/>
    <property type="match status" value="1"/>
</dbReference>
<keyword evidence="1 2" id="KW-0808">Transferase</keyword>
<accession>A0A7X0JVP2</accession>
<dbReference type="NCBIfam" id="TIGR00055">
    <property type="entry name" value="uppS"/>
    <property type="match status" value="1"/>
</dbReference>
<feature type="binding site" evidence="2">
    <location>
        <position position="186"/>
    </location>
    <ligand>
        <name>substrate</name>
    </ligand>
</feature>
<feature type="binding site" evidence="2">
    <location>
        <begin position="20"/>
        <end position="23"/>
    </location>
    <ligand>
        <name>substrate</name>
    </ligand>
</feature>
<dbReference type="FunFam" id="3.40.1180.10:FF:000001">
    <property type="entry name" value="(2E,6E)-farnesyl-diphosphate-specific ditrans,polycis-undecaprenyl-diphosphate synthase"/>
    <property type="match status" value="1"/>
</dbReference>
<dbReference type="RefSeq" id="WP_279545844.1">
    <property type="nucleotide sequence ID" value="NZ_JAAONY010000002.1"/>
</dbReference>
<evidence type="ECO:0000256" key="2">
    <source>
        <dbReference type="HAMAP-Rule" id="MF_01139"/>
    </source>
</evidence>
<keyword evidence="2" id="KW-0479">Metal-binding</keyword>
<keyword evidence="2" id="KW-0460">Magnesium</keyword>
<dbReference type="GO" id="GO:0005829">
    <property type="term" value="C:cytosol"/>
    <property type="evidence" value="ECO:0007669"/>
    <property type="project" value="TreeGrafter"/>
</dbReference>
<dbReference type="AlphaFoldDB" id="A0A7X0JVP2"/>
<dbReference type="GO" id="GO:0008834">
    <property type="term" value="F:ditrans,polycis-undecaprenyl-diphosphate synthase [(2E,6E)-farnesyl-diphosphate specific] activity"/>
    <property type="evidence" value="ECO:0007669"/>
    <property type="project" value="UniProtKB-UniRule"/>
</dbReference>
<proteinExistence type="inferred from homology"/>
<dbReference type="PANTHER" id="PTHR10291">
    <property type="entry name" value="DEHYDRODOLICHYL DIPHOSPHATE SYNTHASE FAMILY MEMBER"/>
    <property type="match status" value="1"/>
</dbReference>
<dbReference type="Proteomes" id="UP000528457">
    <property type="component" value="Unassembled WGS sequence"/>
</dbReference>
<dbReference type="GO" id="GO:0000287">
    <property type="term" value="F:magnesium ion binding"/>
    <property type="evidence" value="ECO:0007669"/>
    <property type="project" value="UniProtKB-UniRule"/>
</dbReference>
<dbReference type="InterPro" id="IPR001441">
    <property type="entry name" value="UPP_synth-like"/>
</dbReference>
<feature type="binding site" evidence="2">
    <location>
        <position position="36"/>
    </location>
    <ligand>
        <name>substrate</name>
    </ligand>
</feature>
<comment type="caution">
    <text evidence="3">The sequence shown here is derived from an EMBL/GenBank/DDBJ whole genome shotgun (WGS) entry which is preliminary data.</text>
</comment>
<comment type="cofactor">
    <cofactor evidence="2">
        <name>Mg(2+)</name>
        <dbReference type="ChEBI" id="CHEBI:18420"/>
    </cofactor>
    <text evidence="2">Binds 2 magnesium ions per subunit.</text>
</comment>
<protein>
    <recommendedName>
        <fullName evidence="2">Ditrans,polycis-undecaprenyl-diphosphate synthase ((2E,6E)-farnesyl-diphosphate specific)</fullName>
        <ecNumber evidence="2">2.5.1.31</ecNumber>
    </recommendedName>
    <alternativeName>
        <fullName evidence="2">Ditrans,polycis-undecaprenylcistransferase</fullName>
    </alternativeName>
    <alternativeName>
        <fullName evidence="2">Undecaprenyl diphosphate synthase</fullName>
        <shortName evidence="2">UDS</shortName>
    </alternativeName>
    <alternativeName>
        <fullName evidence="2">Undecaprenyl pyrophosphate synthase</fullName>
        <shortName evidence="2">UPP synthase</shortName>
    </alternativeName>
</protein>
<feature type="binding site" evidence="2">
    <location>
        <position position="70"/>
    </location>
    <ligand>
        <name>substrate</name>
    </ligand>
</feature>
<feature type="active site" description="Proton acceptor" evidence="2">
    <location>
        <position position="67"/>
    </location>
</feature>
<dbReference type="GO" id="GO:0009252">
    <property type="term" value="P:peptidoglycan biosynthetic process"/>
    <property type="evidence" value="ECO:0007669"/>
    <property type="project" value="UniProtKB-UniRule"/>
</dbReference>
<dbReference type="GO" id="GO:0016094">
    <property type="term" value="P:polyprenol biosynthetic process"/>
    <property type="evidence" value="ECO:0007669"/>
    <property type="project" value="TreeGrafter"/>
</dbReference>
<keyword evidence="2" id="KW-0961">Cell wall biogenesis/degradation</keyword>
<feature type="active site" evidence="2">
    <location>
        <position position="19"/>
    </location>
</feature>
<dbReference type="PANTHER" id="PTHR10291:SF0">
    <property type="entry name" value="DEHYDRODOLICHYL DIPHOSPHATE SYNTHASE 2"/>
    <property type="match status" value="1"/>
</dbReference>
<feature type="binding site" evidence="2">
    <location>
        <position position="19"/>
    </location>
    <ligand>
        <name>Mg(2+)</name>
        <dbReference type="ChEBI" id="CHEBI:18420"/>
    </ligand>
</feature>
<feature type="binding site" evidence="2">
    <location>
        <position position="24"/>
    </location>
    <ligand>
        <name>substrate</name>
    </ligand>
</feature>
<keyword evidence="2" id="KW-0133">Cell shape</keyword>
<feature type="binding site" evidence="2">
    <location>
        <begin position="192"/>
        <end position="194"/>
    </location>
    <ligand>
        <name>substrate</name>
    </ligand>
</feature>
<dbReference type="InterPro" id="IPR018520">
    <property type="entry name" value="UPP_synth-like_CS"/>
</dbReference>
<gene>
    <name evidence="2" type="primary">uppS</name>
    <name evidence="3" type="ORF">HNR48_002610</name>
</gene>
<evidence type="ECO:0000256" key="1">
    <source>
        <dbReference type="ARBA" id="ARBA00022679"/>
    </source>
</evidence>
<keyword evidence="4" id="KW-1185">Reference proteome</keyword>
<dbReference type="PROSITE" id="PS01066">
    <property type="entry name" value="UPP_SYNTHASE"/>
    <property type="match status" value="1"/>
</dbReference>
<dbReference type="EC" id="2.5.1.31" evidence="2"/>
<comment type="similarity">
    <text evidence="2">Belongs to the UPP synthase family.</text>
</comment>
<reference evidence="3 4" key="1">
    <citation type="submission" date="2020-08" db="EMBL/GenBank/DDBJ databases">
        <title>Genomic Encyclopedia of Type Strains, Phase IV (KMG-IV): sequencing the most valuable type-strain genomes for metagenomic binning, comparative biology and taxonomic classification.</title>
        <authorList>
            <person name="Goeker M."/>
        </authorList>
    </citation>
    <scope>NUCLEOTIDE SEQUENCE [LARGE SCALE GENOMIC DNA]</scope>
    <source>
        <strain evidence="3 4">DSM 22368</strain>
    </source>
</reference>
<evidence type="ECO:0000313" key="4">
    <source>
        <dbReference type="Proteomes" id="UP000528457"/>
    </source>
</evidence>
<feature type="binding site" evidence="2">
    <location>
        <position position="205"/>
    </location>
    <ligand>
        <name>Mg(2+)</name>
        <dbReference type="ChEBI" id="CHEBI:18420"/>
    </ligand>
</feature>
<comment type="subunit">
    <text evidence="2">Homodimer.</text>
</comment>
<dbReference type="GO" id="GO:0071555">
    <property type="term" value="P:cell wall organization"/>
    <property type="evidence" value="ECO:0007669"/>
    <property type="project" value="UniProtKB-KW"/>
</dbReference>
<organism evidence="3 4">
    <name type="scientific">Pseudoteredinibacter isoporae</name>
    <dbReference type="NCBI Taxonomy" id="570281"/>
    <lineage>
        <taxon>Bacteria</taxon>
        <taxon>Pseudomonadati</taxon>
        <taxon>Pseudomonadota</taxon>
        <taxon>Gammaproteobacteria</taxon>
        <taxon>Cellvibrionales</taxon>
        <taxon>Cellvibrionaceae</taxon>
        <taxon>Pseudoteredinibacter</taxon>
    </lineage>
</organism>
<dbReference type="SUPFAM" id="SSF64005">
    <property type="entry name" value="Undecaprenyl diphosphate synthase"/>
    <property type="match status" value="1"/>
</dbReference>
<dbReference type="Gene3D" id="3.40.1180.10">
    <property type="entry name" value="Decaprenyl diphosphate synthase-like"/>
    <property type="match status" value="1"/>
</dbReference>
<evidence type="ECO:0000313" key="3">
    <source>
        <dbReference type="EMBL" id="MBB6522325.1"/>
    </source>
</evidence>
<sequence>MSEQTAPETSPRHIGIIMDGNNRWAKQRGLGGGSGHKAGVEKIRAVLKACREHKVEVLTLFAFSSENWRRPPKEVEALMSLFYSYLRREARKLRDENVALRVIGRRDRFSPKLQDAIAEAESIASEGEATLVIAADYGGRWDIAQASQKLAEQVKAGEISPDEVDEDSLHKHTCLADLPELDLLIRTGGEVRISNFLLWQCSYSELYFSDCLWPDFGPEQIDAAVSDFYRRQRRFGKTSEQILAEQA</sequence>
<feature type="binding site" evidence="2">
    <location>
        <begin position="64"/>
        <end position="66"/>
    </location>
    <ligand>
        <name>substrate</name>
    </ligand>
</feature>
<comment type="catalytic activity">
    <reaction evidence="2">
        <text>8 isopentenyl diphosphate + (2E,6E)-farnesyl diphosphate = di-trans,octa-cis-undecaprenyl diphosphate + 8 diphosphate</text>
        <dbReference type="Rhea" id="RHEA:27551"/>
        <dbReference type="ChEBI" id="CHEBI:33019"/>
        <dbReference type="ChEBI" id="CHEBI:58405"/>
        <dbReference type="ChEBI" id="CHEBI:128769"/>
        <dbReference type="ChEBI" id="CHEBI:175763"/>
        <dbReference type="EC" id="2.5.1.31"/>
    </reaction>
</comment>
<dbReference type="HAMAP" id="MF_01139">
    <property type="entry name" value="ISPT"/>
    <property type="match status" value="1"/>
</dbReference>
<comment type="function">
    <text evidence="2">Catalyzes the sequential condensation of isopentenyl diphosphate (IPP) with (2E,6E)-farnesyl diphosphate (E,E-FPP) to yield (2Z,6Z,10Z,14Z,18Z,22Z,26Z,30Z,34E,38E)-undecaprenyl diphosphate (di-trans,octa-cis-UPP). UPP is the precursor of glycosyl carrier lipid in the biosynthesis of bacterial cell wall polysaccharide components such as peptidoglycan and lipopolysaccharide.</text>
</comment>
<dbReference type="InterPro" id="IPR036424">
    <property type="entry name" value="UPP_synth-like_sf"/>
</dbReference>
<feature type="binding site" evidence="2">
    <location>
        <position position="68"/>
    </location>
    <ligand>
        <name>substrate</name>
    </ligand>
</feature>
<dbReference type="InParanoid" id="A0A7X0JVP2"/>
<dbReference type="EMBL" id="JACHHT010000002">
    <property type="protein sequence ID" value="MBB6522325.1"/>
    <property type="molecule type" value="Genomic_DNA"/>
</dbReference>
<dbReference type="FunCoup" id="A0A7X0JVP2">
    <property type="interactions" value="552"/>
</dbReference>
<comment type="caution">
    <text evidence="2">Lacks conserved residue(s) required for the propagation of feature annotation.</text>
</comment>
<keyword evidence="2" id="KW-0573">Peptidoglycan synthesis</keyword>
<dbReference type="GO" id="GO:0008360">
    <property type="term" value="P:regulation of cell shape"/>
    <property type="evidence" value="ECO:0007669"/>
    <property type="project" value="UniProtKB-KW"/>
</dbReference>
<dbReference type="Pfam" id="PF01255">
    <property type="entry name" value="Prenyltransf"/>
    <property type="match status" value="1"/>
</dbReference>
<name>A0A7X0JVP2_9GAMM</name>